<dbReference type="EMBL" id="JACJVO010000019">
    <property type="protein sequence ID" value="MBB6732321.1"/>
    <property type="molecule type" value="Genomic_DNA"/>
</dbReference>
<dbReference type="Proteomes" id="UP000564644">
    <property type="component" value="Unassembled WGS sequence"/>
</dbReference>
<proteinExistence type="predicted"/>
<keyword evidence="4" id="KW-0067">ATP-binding</keyword>
<dbReference type="InterPro" id="IPR024172">
    <property type="entry name" value="AadA/Aad9"/>
</dbReference>
<dbReference type="SUPFAM" id="SSF81301">
    <property type="entry name" value="Nucleotidyltransferase"/>
    <property type="match status" value="1"/>
</dbReference>
<dbReference type="Gene3D" id="3.30.460.10">
    <property type="entry name" value="Beta Polymerase, domain 2"/>
    <property type="match status" value="1"/>
</dbReference>
<dbReference type="GO" id="GO:0070566">
    <property type="term" value="F:adenylyltransferase activity"/>
    <property type="evidence" value="ECO:0007669"/>
    <property type="project" value="InterPro"/>
</dbReference>
<keyword evidence="1 4" id="KW-0808">Transferase</keyword>
<comment type="catalytic activity">
    <reaction evidence="3 4">
        <text>spectinomycin + ATP = 9-O-adenylylspectinomycin + diphosphate</text>
        <dbReference type="Rhea" id="RHEA:63228"/>
        <dbReference type="ChEBI" id="CHEBI:30616"/>
        <dbReference type="ChEBI" id="CHEBI:33019"/>
        <dbReference type="ChEBI" id="CHEBI:146260"/>
        <dbReference type="ChEBI" id="CHEBI:146261"/>
    </reaction>
</comment>
<dbReference type="PIRSF" id="PIRSF000819">
    <property type="entry name" value="Streptomycin_3-adenylyltransf"/>
    <property type="match status" value="1"/>
</dbReference>
<dbReference type="CDD" id="cd05403">
    <property type="entry name" value="NT_KNTase_like"/>
    <property type="match status" value="1"/>
</dbReference>
<sequence length="267" mass="29881">MTINLYGWDNCPAEVKDQVGKLQECLIRQLDDNLLGTYLHGSLALQCFNPACSDLDVIVLLKESIDVEVRFRLVQELLALSLNPAPIEISLITQGGIRPWRHPTPFELHCSEYWRQRYEDSVVLGDKEFWAGTPVDGDLACHIMLIRQKGICVYGLSVAEAFPDVPEPDFRSSILDGVDYAADSLRTLPVYGILTLCRVLSYLKTGRILSKRDAGIWALHLLPESLRDIVRSAVELYEGSRSDMAAMSDEDLNSYKSFMLSAIQSAA</sequence>
<dbReference type="GO" id="GO:0005524">
    <property type="term" value="F:ATP binding"/>
    <property type="evidence" value="ECO:0007669"/>
    <property type="project" value="UniProtKB-KW"/>
</dbReference>
<dbReference type="GO" id="GO:0046677">
    <property type="term" value="P:response to antibiotic"/>
    <property type="evidence" value="ECO:0007669"/>
    <property type="project" value="UniProtKB-KW"/>
</dbReference>
<keyword evidence="2 4" id="KW-0046">Antibiotic resistance</keyword>
<evidence type="ECO:0000256" key="4">
    <source>
        <dbReference type="PIRNR" id="PIRNR000819"/>
    </source>
</evidence>
<accession>A0A7X0VVW2</accession>
<comment type="caution">
    <text evidence="6">The sequence shown here is derived from an EMBL/GenBank/DDBJ whole genome shotgun (WGS) entry which is preliminary data.</text>
</comment>
<evidence type="ECO:0000313" key="7">
    <source>
        <dbReference type="Proteomes" id="UP000564644"/>
    </source>
</evidence>
<evidence type="ECO:0000256" key="2">
    <source>
        <dbReference type="ARBA" id="ARBA00023251"/>
    </source>
</evidence>
<keyword evidence="7" id="KW-1185">Reference proteome</keyword>
<keyword evidence="4" id="KW-0548">Nucleotidyltransferase</keyword>
<evidence type="ECO:0000256" key="3">
    <source>
        <dbReference type="ARBA" id="ARBA00047831"/>
    </source>
</evidence>
<name>A0A7X0VVW2_9BACL</name>
<evidence type="ECO:0000256" key="1">
    <source>
        <dbReference type="ARBA" id="ARBA00022679"/>
    </source>
</evidence>
<evidence type="ECO:0000259" key="5">
    <source>
        <dbReference type="Pfam" id="PF13427"/>
    </source>
</evidence>
<dbReference type="Pfam" id="PF13427">
    <property type="entry name" value="AadA_C"/>
    <property type="match status" value="1"/>
</dbReference>
<feature type="domain" description="Adenylyltransferase AadA C-terminal" evidence="5">
    <location>
        <begin position="162"/>
        <end position="260"/>
    </location>
</feature>
<dbReference type="RefSeq" id="WP_185129993.1">
    <property type="nucleotide sequence ID" value="NZ_JACJVO010000019.1"/>
</dbReference>
<dbReference type="AlphaFoldDB" id="A0A7X0VVW2"/>
<evidence type="ECO:0000313" key="6">
    <source>
        <dbReference type="EMBL" id="MBB6732321.1"/>
    </source>
</evidence>
<dbReference type="InterPro" id="IPR043519">
    <property type="entry name" value="NT_sf"/>
</dbReference>
<reference evidence="6 7" key="1">
    <citation type="submission" date="2020-08" db="EMBL/GenBank/DDBJ databases">
        <title>Cohnella phylogeny.</title>
        <authorList>
            <person name="Dunlap C."/>
        </authorList>
    </citation>
    <scope>NUCLEOTIDE SEQUENCE [LARGE SCALE GENOMIC DNA]</scope>
    <source>
        <strain evidence="6 7">CBP 2801</strain>
    </source>
</reference>
<dbReference type="InterPro" id="IPR025184">
    <property type="entry name" value="AadA_C"/>
</dbReference>
<gene>
    <name evidence="6" type="ORF">H7C18_15480</name>
</gene>
<protein>
    <recommendedName>
        <fullName evidence="4">Spectinomycin 9-adenylyltransferase</fullName>
    </recommendedName>
</protein>
<organism evidence="6 7">
    <name type="scientific">Cohnella zeiphila</name>
    <dbReference type="NCBI Taxonomy" id="2761120"/>
    <lineage>
        <taxon>Bacteria</taxon>
        <taxon>Bacillati</taxon>
        <taxon>Bacillota</taxon>
        <taxon>Bacilli</taxon>
        <taxon>Bacillales</taxon>
        <taxon>Paenibacillaceae</taxon>
        <taxon>Cohnella</taxon>
    </lineage>
</organism>
<keyword evidence="4" id="KW-0547">Nucleotide-binding</keyword>